<keyword evidence="1 2" id="KW-0807">Transducer</keyword>
<dbReference type="SUPFAM" id="SSF58104">
    <property type="entry name" value="Methyl-accepting chemotaxis protein (MCP) signaling domain"/>
    <property type="match status" value="1"/>
</dbReference>
<evidence type="ECO:0000313" key="6">
    <source>
        <dbReference type="Proteomes" id="UP000018680"/>
    </source>
</evidence>
<dbReference type="HOGENOM" id="CLU_513761_0_0_12"/>
<dbReference type="SMART" id="SM00283">
    <property type="entry name" value="MA"/>
    <property type="match status" value="1"/>
</dbReference>
<gene>
    <name evidence="5" type="ORF">L21SP2_0775</name>
</gene>
<dbReference type="PANTHER" id="PTHR32089:SF112">
    <property type="entry name" value="LYSOZYME-LIKE PROTEIN-RELATED"/>
    <property type="match status" value="1"/>
</dbReference>
<dbReference type="Gene3D" id="1.10.287.950">
    <property type="entry name" value="Methyl-accepting chemotaxis protein"/>
    <property type="match status" value="1"/>
</dbReference>
<keyword evidence="3" id="KW-0812">Transmembrane</keyword>
<dbReference type="eggNOG" id="COG0840">
    <property type="taxonomic scope" value="Bacteria"/>
</dbReference>
<dbReference type="InterPro" id="IPR004089">
    <property type="entry name" value="MCPsignal_dom"/>
</dbReference>
<organism evidence="5 6">
    <name type="scientific">Salinispira pacifica</name>
    <dbReference type="NCBI Taxonomy" id="1307761"/>
    <lineage>
        <taxon>Bacteria</taxon>
        <taxon>Pseudomonadati</taxon>
        <taxon>Spirochaetota</taxon>
        <taxon>Spirochaetia</taxon>
        <taxon>Spirochaetales</taxon>
        <taxon>Spirochaetaceae</taxon>
        <taxon>Salinispira</taxon>
    </lineage>
</organism>
<evidence type="ECO:0000259" key="4">
    <source>
        <dbReference type="PROSITE" id="PS50111"/>
    </source>
</evidence>
<keyword evidence="3" id="KW-1133">Transmembrane helix</keyword>
<dbReference type="Proteomes" id="UP000018680">
    <property type="component" value="Chromosome"/>
</dbReference>
<keyword evidence="3" id="KW-0472">Membrane</keyword>
<evidence type="ECO:0000256" key="3">
    <source>
        <dbReference type="SAM" id="Phobius"/>
    </source>
</evidence>
<evidence type="ECO:0000256" key="1">
    <source>
        <dbReference type="ARBA" id="ARBA00023224"/>
    </source>
</evidence>
<proteinExistence type="predicted"/>
<dbReference type="KEGG" id="slr:L21SP2_0775"/>
<dbReference type="STRING" id="1307761.L21SP2_0775"/>
<dbReference type="GO" id="GO:0016020">
    <property type="term" value="C:membrane"/>
    <property type="evidence" value="ECO:0007669"/>
    <property type="project" value="InterPro"/>
</dbReference>
<feature type="transmembrane region" description="Helical" evidence="3">
    <location>
        <begin position="32"/>
        <end position="54"/>
    </location>
</feature>
<dbReference type="PROSITE" id="PS50111">
    <property type="entry name" value="CHEMOTAXIS_TRANSDUC_2"/>
    <property type="match status" value="1"/>
</dbReference>
<dbReference type="PANTHER" id="PTHR32089">
    <property type="entry name" value="METHYL-ACCEPTING CHEMOTAXIS PROTEIN MCPB"/>
    <property type="match status" value="1"/>
</dbReference>
<dbReference type="Pfam" id="PF00015">
    <property type="entry name" value="MCPsignal"/>
    <property type="match status" value="1"/>
</dbReference>
<feature type="domain" description="Methyl-accepting transducer" evidence="4">
    <location>
        <begin position="154"/>
        <end position="376"/>
    </location>
</feature>
<dbReference type="EMBL" id="CP006939">
    <property type="protein sequence ID" value="AHC14197.1"/>
    <property type="molecule type" value="Genomic_DNA"/>
</dbReference>
<protein>
    <recommendedName>
        <fullName evidence="4">Methyl-accepting transducer domain-containing protein</fullName>
    </recommendedName>
</protein>
<dbReference type="GO" id="GO:0007165">
    <property type="term" value="P:signal transduction"/>
    <property type="evidence" value="ECO:0007669"/>
    <property type="project" value="UniProtKB-KW"/>
</dbReference>
<sequence>MVLEKSRLSIDDDGNRKTCSAPFAEPLELTDMTILVLVLIAALVVESLCLLVVFRMLRRGPGAILELAESYRQGRVEDTVRTLSKGRAGKHIRKVGEIFQATRSFFRDIQLAVQKSERSGTRLSRNIQKTLKSAAEVVRTAGDTAGIASKLSMEVSNGSAAVEQIDATIGSLKEQLIHQDANIQQVANSFQHINDRIREISDISSRRSEHIKDLVSVTARGSEKIQDTDEEISSIELKINDVMELITVINDIASTTNLLSMNAAIEAAHAGEAGRGFAVVAEEIRKLAESTAENAGSIGETLAGLGEQIKRASRLSEESGRAFVDIENGVNEISHALEDINHQTSEVFSNTQEVVGVTTDLQNISRNTTLSMDEMTYASREITTILENSNDVAYGLDESMSRLDGNAREINLGMTKISSSFLDFNKTYGGIISRLRRFEYSGLANASGKQTREDETLKRLEFSNLILSHINLTAQCRAVIDGTMDPSGLSLEDPRGVTWADGWMMSSQDLIFRSIRSSCWLSITGNSMTR</sequence>
<dbReference type="AlphaFoldDB" id="V5WEG0"/>
<evidence type="ECO:0000256" key="2">
    <source>
        <dbReference type="PROSITE-ProRule" id="PRU00284"/>
    </source>
</evidence>
<reference evidence="5 6" key="1">
    <citation type="journal article" date="2015" name="Stand. Genomic Sci.">
        <title>Complete genome sequence and description of Salinispira pacifica gen. nov., sp. nov., a novel spirochaete isolated form a hypersaline microbial mat.</title>
        <authorList>
            <person name="Ben Hania W."/>
            <person name="Joseph M."/>
            <person name="Schumann P."/>
            <person name="Bunk B."/>
            <person name="Fiebig A."/>
            <person name="Sproer C."/>
            <person name="Klenk H.P."/>
            <person name="Fardeau M.L."/>
            <person name="Spring S."/>
        </authorList>
    </citation>
    <scope>NUCLEOTIDE SEQUENCE [LARGE SCALE GENOMIC DNA]</scope>
    <source>
        <strain evidence="5 6">L21-RPul-D2</strain>
    </source>
</reference>
<keyword evidence="6" id="KW-1185">Reference proteome</keyword>
<name>V5WEG0_9SPIO</name>
<evidence type="ECO:0000313" key="5">
    <source>
        <dbReference type="EMBL" id="AHC14197.1"/>
    </source>
</evidence>
<dbReference type="PATRIC" id="fig|1307761.3.peg.776"/>
<accession>V5WEG0</accession>